<dbReference type="EMBL" id="DF384213">
    <property type="protein sequence ID" value="GAE00625.1"/>
    <property type="molecule type" value="Genomic_DNA"/>
</dbReference>
<name>A0A0S6TY28_CLOBO</name>
<accession>A0A0S6TY28</accession>
<sequence length="60" mass="6680">MIKITVKLEDPILFKLIKQYRAINIPAKVIGIPEKEPSNSVILYLASLYAPAIGNINTNK</sequence>
<dbReference type="HOGENOM" id="CLU_2933054_0_0_9"/>
<proteinExistence type="predicted"/>
<dbReference type="AlphaFoldDB" id="A0A0S6TY28"/>
<dbReference type="Proteomes" id="UP000054164">
    <property type="component" value="Unassembled WGS sequence"/>
</dbReference>
<protein>
    <submittedName>
        <fullName evidence="1">Uncharacterized protein</fullName>
    </submittedName>
</protein>
<reference evidence="1" key="1">
    <citation type="submission" date="2013-10" db="EMBL/GenBank/DDBJ databases">
        <title>Draft genome sequence of Clostridium botulinum type B strain Osaka05.</title>
        <authorList>
            <person name="Sakaguchi Y."/>
            <person name="Hosomi K."/>
            <person name="Uchiyama J."/>
            <person name="Ogura Y."/>
            <person name="Sakaguchi M."/>
            <person name="Kohda T."/>
            <person name="Mukamoto M."/>
            <person name="Misawa N."/>
            <person name="Matsuzaki S."/>
            <person name="Hayashi T."/>
            <person name="Kozaki S."/>
        </authorList>
    </citation>
    <scope>NUCLEOTIDE SEQUENCE</scope>
    <source>
        <strain evidence="1">Osaka05</strain>
    </source>
</reference>
<gene>
    <name evidence="1" type="ORF">CBO05C_0315</name>
</gene>
<evidence type="ECO:0000313" key="1">
    <source>
        <dbReference type="EMBL" id="GAE00625.1"/>
    </source>
</evidence>
<organism evidence="1">
    <name type="scientific">Clostridium botulinum B str. Osaka05</name>
    <dbReference type="NCBI Taxonomy" id="1407017"/>
    <lineage>
        <taxon>Bacteria</taxon>
        <taxon>Bacillati</taxon>
        <taxon>Bacillota</taxon>
        <taxon>Clostridia</taxon>
        <taxon>Eubacteriales</taxon>
        <taxon>Clostridiaceae</taxon>
        <taxon>Clostridium</taxon>
    </lineage>
</organism>